<gene>
    <name evidence="2" type="ORF">ABDB84_06065</name>
</gene>
<dbReference type="InterPro" id="IPR009875">
    <property type="entry name" value="PilZ_domain"/>
</dbReference>
<evidence type="ECO:0000313" key="2">
    <source>
        <dbReference type="EMBL" id="MEN3068039.1"/>
    </source>
</evidence>
<keyword evidence="3" id="KW-1185">Reference proteome</keyword>
<dbReference type="Pfam" id="PF07238">
    <property type="entry name" value="PilZ"/>
    <property type="match status" value="1"/>
</dbReference>
<evidence type="ECO:0000313" key="3">
    <source>
        <dbReference type="Proteomes" id="UP001410394"/>
    </source>
</evidence>
<comment type="caution">
    <text evidence="2">The sequence shown here is derived from an EMBL/GenBank/DDBJ whole genome shotgun (WGS) entry which is preliminary data.</text>
</comment>
<dbReference type="SUPFAM" id="SSF141371">
    <property type="entry name" value="PilZ domain-like"/>
    <property type="match status" value="1"/>
</dbReference>
<feature type="domain" description="PilZ" evidence="1">
    <location>
        <begin position="34"/>
        <end position="107"/>
    </location>
</feature>
<sequence length="134" mass="14831">MSDEYQEKRKRQRFIAKRGDTTCFWLLQEGERIPLIDLSLEGFSIPAAAQHPVGTRFPFTLSLEGIPDKIRGTAEVVNAFKDQAQALNGCNFVSIDGDGASQLREWLTVHVIANASMRITAVEAEKIVDGPSLI</sequence>
<protein>
    <submittedName>
        <fullName evidence="2">PilZ domain-containing protein</fullName>
    </submittedName>
</protein>
<dbReference type="EMBL" id="JBDIVE010000002">
    <property type="protein sequence ID" value="MEN3068039.1"/>
    <property type="molecule type" value="Genomic_DNA"/>
</dbReference>
<dbReference type="Gene3D" id="2.40.10.220">
    <property type="entry name" value="predicted glycosyltransferase like domains"/>
    <property type="match status" value="1"/>
</dbReference>
<accession>A0ABU9YWX7</accession>
<organism evidence="2 3">
    <name type="scientific">Uliginosibacterium sediminicola</name>
    <dbReference type="NCBI Taxonomy" id="2024550"/>
    <lineage>
        <taxon>Bacteria</taxon>
        <taxon>Pseudomonadati</taxon>
        <taxon>Pseudomonadota</taxon>
        <taxon>Betaproteobacteria</taxon>
        <taxon>Rhodocyclales</taxon>
        <taxon>Zoogloeaceae</taxon>
        <taxon>Uliginosibacterium</taxon>
    </lineage>
</organism>
<reference evidence="2 3" key="1">
    <citation type="journal article" date="2018" name="Int. J. Syst. Evol. Microbiol.">
        <title>Uliginosibacterium sediminicola sp. nov., isolated from freshwater sediment.</title>
        <authorList>
            <person name="Hwang W.M."/>
            <person name="Kim S.M."/>
            <person name="Kang K."/>
            <person name="Ahn T.Y."/>
        </authorList>
    </citation>
    <scope>NUCLEOTIDE SEQUENCE [LARGE SCALE GENOMIC DNA]</scope>
    <source>
        <strain evidence="2 3">M1-21</strain>
    </source>
</reference>
<evidence type="ECO:0000259" key="1">
    <source>
        <dbReference type="Pfam" id="PF07238"/>
    </source>
</evidence>
<dbReference type="RefSeq" id="WP_345918802.1">
    <property type="nucleotide sequence ID" value="NZ_JBDIVE010000002.1"/>
</dbReference>
<name>A0ABU9YWX7_9RHOO</name>
<proteinExistence type="predicted"/>
<dbReference type="Proteomes" id="UP001410394">
    <property type="component" value="Unassembled WGS sequence"/>
</dbReference>